<sequence length="163" mass="17080">MAVTTENSAQEVNRVAVPVVMAKPYDAEKVRFMYFSFVQGAAAGDANSLMNLVTLPGGNLRLIKTMCHYNCSAFGASRTLDVGYLAHTKQDGTAVAASIDKLDDGGDVSALANRIMGTGTAGLTADPTILFDSRDGVTIQAKVLGDTIPAAATLKGFIAYIKE</sequence>
<gene>
    <name evidence="1" type="ORF">LCGC14_1141090</name>
</gene>
<proteinExistence type="predicted"/>
<evidence type="ECO:0000313" key="1">
    <source>
        <dbReference type="EMBL" id="KKN00111.1"/>
    </source>
</evidence>
<comment type="caution">
    <text evidence="1">The sequence shown here is derived from an EMBL/GenBank/DDBJ whole genome shotgun (WGS) entry which is preliminary data.</text>
</comment>
<reference evidence="1" key="1">
    <citation type="journal article" date="2015" name="Nature">
        <title>Complex archaea that bridge the gap between prokaryotes and eukaryotes.</title>
        <authorList>
            <person name="Spang A."/>
            <person name="Saw J.H."/>
            <person name="Jorgensen S.L."/>
            <person name="Zaremba-Niedzwiedzka K."/>
            <person name="Martijn J."/>
            <person name="Lind A.E."/>
            <person name="van Eijk R."/>
            <person name="Schleper C."/>
            <person name="Guy L."/>
            <person name="Ettema T.J."/>
        </authorList>
    </citation>
    <scope>NUCLEOTIDE SEQUENCE</scope>
</reference>
<protein>
    <submittedName>
        <fullName evidence="1">Uncharacterized protein</fullName>
    </submittedName>
</protein>
<name>A0A0F9PGE6_9ZZZZ</name>
<accession>A0A0F9PGE6</accession>
<organism evidence="1">
    <name type="scientific">marine sediment metagenome</name>
    <dbReference type="NCBI Taxonomy" id="412755"/>
    <lineage>
        <taxon>unclassified sequences</taxon>
        <taxon>metagenomes</taxon>
        <taxon>ecological metagenomes</taxon>
    </lineage>
</organism>
<dbReference type="AlphaFoldDB" id="A0A0F9PGE6"/>
<dbReference type="EMBL" id="LAZR01005413">
    <property type="protein sequence ID" value="KKN00111.1"/>
    <property type="molecule type" value="Genomic_DNA"/>
</dbReference>